<proteinExistence type="inferred from homology"/>
<dbReference type="AlphaFoldDB" id="A0A520MC44"/>
<name>A0A520MC44_9GAMM</name>
<dbReference type="PROSITE" id="PS00086">
    <property type="entry name" value="CYTOCHROME_P450"/>
    <property type="match status" value="1"/>
</dbReference>
<dbReference type="GO" id="GO:0005506">
    <property type="term" value="F:iron ion binding"/>
    <property type="evidence" value="ECO:0007669"/>
    <property type="project" value="InterPro"/>
</dbReference>
<dbReference type="GO" id="GO:0016125">
    <property type="term" value="P:sterol metabolic process"/>
    <property type="evidence" value="ECO:0007669"/>
    <property type="project" value="TreeGrafter"/>
</dbReference>
<dbReference type="PRINTS" id="PR00465">
    <property type="entry name" value="EP450IV"/>
</dbReference>
<evidence type="ECO:0000313" key="11">
    <source>
        <dbReference type="Proteomes" id="UP000315889"/>
    </source>
</evidence>
<reference evidence="10 11" key="1">
    <citation type="submission" date="2019-02" db="EMBL/GenBank/DDBJ databases">
        <title>Prokaryotic population dynamics and viral predation in marine succession experiment using metagenomics: the confinement effect.</title>
        <authorList>
            <person name="Haro-Moreno J.M."/>
            <person name="Rodriguez-Valera F."/>
            <person name="Lopez-Perez M."/>
        </authorList>
    </citation>
    <scope>NUCLEOTIDE SEQUENCE [LARGE SCALE GENOMIC DNA]</scope>
    <source>
        <strain evidence="10">MED-G170</strain>
    </source>
</reference>
<keyword evidence="5 9" id="KW-0560">Oxidoreductase</keyword>
<evidence type="ECO:0000256" key="1">
    <source>
        <dbReference type="ARBA" id="ARBA00001971"/>
    </source>
</evidence>
<dbReference type="GO" id="GO:0016705">
    <property type="term" value="F:oxidoreductase activity, acting on paired donors, with incorporation or reduction of molecular oxygen"/>
    <property type="evidence" value="ECO:0007669"/>
    <property type="project" value="InterPro"/>
</dbReference>
<gene>
    <name evidence="10" type="ORF">EVB03_09445</name>
</gene>
<dbReference type="PANTHER" id="PTHR24286:SF24">
    <property type="entry name" value="LANOSTEROL 14-ALPHA DEMETHYLASE"/>
    <property type="match status" value="1"/>
</dbReference>
<dbReference type="InterPro" id="IPR017972">
    <property type="entry name" value="Cyt_P450_CS"/>
</dbReference>
<evidence type="ECO:0000256" key="5">
    <source>
        <dbReference type="ARBA" id="ARBA00023002"/>
    </source>
</evidence>
<dbReference type="InterPro" id="IPR036396">
    <property type="entry name" value="Cyt_P450_sf"/>
</dbReference>
<dbReference type="Pfam" id="PF00067">
    <property type="entry name" value="p450"/>
    <property type="match status" value="1"/>
</dbReference>
<evidence type="ECO:0000256" key="7">
    <source>
        <dbReference type="ARBA" id="ARBA00023033"/>
    </source>
</evidence>
<feature type="binding site" description="axial binding residue" evidence="8">
    <location>
        <position position="399"/>
    </location>
    <ligand>
        <name>heme</name>
        <dbReference type="ChEBI" id="CHEBI:30413"/>
    </ligand>
    <ligandPart>
        <name>Fe</name>
        <dbReference type="ChEBI" id="CHEBI:18248"/>
    </ligandPart>
</feature>
<comment type="caution">
    <text evidence="10">The sequence shown here is derived from an EMBL/GenBank/DDBJ whole genome shotgun (WGS) entry which is preliminary data.</text>
</comment>
<dbReference type="EMBL" id="SHBP01000024">
    <property type="protein sequence ID" value="RZO18778.1"/>
    <property type="molecule type" value="Genomic_DNA"/>
</dbReference>
<evidence type="ECO:0000256" key="6">
    <source>
        <dbReference type="ARBA" id="ARBA00023004"/>
    </source>
</evidence>
<keyword evidence="4 8" id="KW-0479">Metal-binding</keyword>
<protein>
    <submittedName>
        <fullName evidence="10">Cytochrome P450</fullName>
    </submittedName>
</protein>
<dbReference type="PANTHER" id="PTHR24286">
    <property type="entry name" value="CYTOCHROME P450 26"/>
    <property type="match status" value="1"/>
</dbReference>
<organism evidence="10 11">
    <name type="scientific">SAR92 clade bacterium</name>
    <dbReference type="NCBI Taxonomy" id="2315479"/>
    <lineage>
        <taxon>Bacteria</taxon>
        <taxon>Pseudomonadati</taxon>
        <taxon>Pseudomonadota</taxon>
        <taxon>Gammaproteobacteria</taxon>
        <taxon>Cellvibrionales</taxon>
        <taxon>Porticoccaceae</taxon>
        <taxon>SAR92 clade</taxon>
    </lineage>
</organism>
<evidence type="ECO:0000256" key="9">
    <source>
        <dbReference type="RuleBase" id="RU000461"/>
    </source>
</evidence>
<accession>A0A520MC44</accession>
<comment type="cofactor">
    <cofactor evidence="1 8">
        <name>heme</name>
        <dbReference type="ChEBI" id="CHEBI:30413"/>
    </cofactor>
</comment>
<dbReference type="Gene3D" id="1.10.630.10">
    <property type="entry name" value="Cytochrome P450"/>
    <property type="match status" value="1"/>
</dbReference>
<evidence type="ECO:0000313" key="10">
    <source>
        <dbReference type="EMBL" id="RZO18778.1"/>
    </source>
</evidence>
<dbReference type="GO" id="GO:0020037">
    <property type="term" value="F:heme binding"/>
    <property type="evidence" value="ECO:0007669"/>
    <property type="project" value="InterPro"/>
</dbReference>
<comment type="similarity">
    <text evidence="2 9">Belongs to the cytochrome P450 family.</text>
</comment>
<dbReference type="InterPro" id="IPR002403">
    <property type="entry name" value="Cyt_P450_E_grp-IV"/>
</dbReference>
<dbReference type="InterPro" id="IPR001128">
    <property type="entry name" value="Cyt_P450"/>
</dbReference>
<evidence type="ECO:0000256" key="4">
    <source>
        <dbReference type="ARBA" id="ARBA00022723"/>
    </source>
</evidence>
<keyword evidence="6 8" id="KW-0408">Iron</keyword>
<keyword evidence="3 8" id="KW-0349">Heme</keyword>
<sequence>MLDSPSTLQLTKTKPLTPIKIGFLESWRLVSLSYSDPLKHTQYLNQKYGNVVMQKVGKLEVVHLFGADANRFALLNPDNTLSNKKAWDQIIGRLFPNGLMLRDAEDHRYHRRLMQAGFKSKAMRGYFSQMAPQIEQCIADWQPTLGDKQVFAYSKFKQTTLDLAATVFLGMDLGPDAKKINQAFEATVAASMWRFPFAFPGTLLWRGIRARKTMCDFFQPMIGERKTSSRQDLFSILCRAKDEDGSSYTDQEIIDHINFLMMAAHDTTTSALTSMTYALAKNPEWQDRLWLEMSGLEGKVLELTDLNKMIETEWVMKEALRLYPPLSTLPKFSNKAFEFEGYSIPADAMVITSPIHTHYSPNYWDDPKAFDPLRFNEERKEHKRHTYSWIPFSGGAHMCIGLHFAEMQIKLVMFEMLKNYRWSVPKGYEMPVQQSPISKPTDGLPISLCRRQ</sequence>
<dbReference type="SUPFAM" id="SSF48264">
    <property type="entry name" value="Cytochrome P450"/>
    <property type="match status" value="1"/>
</dbReference>
<dbReference type="GO" id="GO:0004497">
    <property type="term" value="F:monooxygenase activity"/>
    <property type="evidence" value="ECO:0007669"/>
    <property type="project" value="UniProtKB-KW"/>
</dbReference>
<dbReference type="PRINTS" id="PR00385">
    <property type="entry name" value="P450"/>
</dbReference>
<evidence type="ECO:0000256" key="3">
    <source>
        <dbReference type="ARBA" id="ARBA00022617"/>
    </source>
</evidence>
<dbReference type="CDD" id="cd11045">
    <property type="entry name" value="CYP136-like"/>
    <property type="match status" value="1"/>
</dbReference>
<dbReference type="Proteomes" id="UP000315889">
    <property type="component" value="Unassembled WGS sequence"/>
</dbReference>
<evidence type="ECO:0000256" key="8">
    <source>
        <dbReference type="PIRSR" id="PIRSR602403-1"/>
    </source>
</evidence>
<evidence type="ECO:0000256" key="2">
    <source>
        <dbReference type="ARBA" id="ARBA00010617"/>
    </source>
</evidence>
<keyword evidence="7 9" id="KW-0503">Monooxygenase</keyword>